<comment type="caution">
    <text evidence="8">The sequence shown here is derived from an EMBL/GenBank/DDBJ whole genome shotgun (WGS) entry which is preliminary data.</text>
</comment>
<keyword evidence="9" id="KW-1185">Reference proteome</keyword>
<organism evidence="8 9">
    <name type="scientific">Austwickia chelonae NBRC 105200</name>
    <dbReference type="NCBI Taxonomy" id="1184607"/>
    <lineage>
        <taxon>Bacteria</taxon>
        <taxon>Bacillati</taxon>
        <taxon>Actinomycetota</taxon>
        <taxon>Actinomycetes</taxon>
        <taxon>Micrococcales</taxon>
        <taxon>Dermatophilaceae</taxon>
        <taxon>Austwickia</taxon>
    </lineage>
</organism>
<feature type="transmembrane region" description="Helical" evidence="7">
    <location>
        <begin position="327"/>
        <end position="352"/>
    </location>
</feature>
<dbReference type="AlphaFoldDB" id="K6VN65"/>
<feature type="transmembrane region" description="Helical" evidence="7">
    <location>
        <begin position="58"/>
        <end position="80"/>
    </location>
</feature>
<evidence type="ECO:0000256" key="7">
    <source>
        <dbReference type="SAM" id="Phobius"/>
    </source>
</evidence>
<keyword evidence="2" id="KW-1003">Cell membrane</keyword>
<dbReference type="Proteomes" id="UP000008495">
    <property type="component" value="Unassembled WGS sequence"/>
</dbReference>
<evidence type="ECO:0000256" key="2">
    <source>
        <dbReference type="ARBA" id="ARBA00022475"/>
    </source>
</evidence>
<dbReference type="PANTHER" id="PTHR30250:SF26">
    <property type="entry name" value="PSMA PROTEIN"/>
    <property type="match status" value="1"/>
</dbReference>
<keyword evidence="4 7" id="KW-1133">Transmembrane helix</keyword>
<feature type="transmembrane region" description="Helical" evidence="7">
    <location>
        <begin position="223"/>
        <end position="241"/>
    </location>
</feature>
<dbReference type="STRING" id="100225.SAMN05421595_1960"/>
<keyword evidence="5 7" id="KW-0472">Membrane</keyword>
<dbReference type="InterPro" id="IPR050833">
    <property type="entry name" value="Poly_Biosynth_Transport"/>
</dbReference>
<dbReference type="GO" id="GO:0005886">
    <property type="term" value="C:plasma membrane"/>
    <property type="evidence" value="ECO:0007669"/>
    <property type="project" value="UniProtKB-SubCell"/>
</dbReference>
<comment type="subcellular location">
    <subcellularLocation>
        <location evidence="1">Cell membrane</location>
        <topology evidence="1">Multi-pass membrane protein</topology>
    </subcellularLocation>
</comment>
<keyword evidence="3 7" id="KW-0812">Transmembrane</keyword>
<dbReference type="EMBL" id="BAGZ01000003">
    <property type="protein sequence ID" value="GAB76825.1"/>
    <property type="molecule type" value="Genomic_DNA"/>
</dbReference>
<evidence type="ECO:0000256" key="4">
    <source>
        <dbReference type="ARBA" id="ARBA00022989"/>
    </source>
</evidence>
<feature type="compositionally biased region" description="Basic and acidic residues" evidence="6">
    <location>
        <begin position="16"/>
        <end position="38"/>
    </location>
</feature>
<evidence type="ECO:0008006" key="10">
    <source>
        <dbReference type="Google" id="ProtNLM"/>
    </source>
</evidence>
<dbReference type="PANTHER" id="PTHR30250">
    <property type="entry name" value="PST FAMILY PREDICTED COLANIC ACID TRANSPORTER"/>
    <property type="match status" value="1"/>
</dbReference>
<proteinExistence type="predicted"/>
<evidence type="ECO:0000313" key="8">
    <source>
        <dbReference type="EMBL" id="GAB76825.1"/>
    </source>
</evidence>
<accession>K6VN65</accession>
<gene>
    <name evidence="8" type="ORF">AUCHE_03_00420</name>
</gene>
<feature type="transmembrane region" description="Helical" evidence="7">
    <location>
        <begin position="87"/>
        <end position="104"/>
    </location>
</feature>
<reference evidence="8 9" key="1">
    <citation type="submission" date="2012-08" db="EMBL/GenBank/DDBJ databases">
        <title>Whole genome shotgun sequence of Austwickia chelonae NBRC 105200.</title>
        <authorList>
            <person name="Yoshida I."/>
            <person name="Hosoyama A."/>
            <person name="Tsuchikane K."/>
            <person name="Katsumata H."/>
            <person name="Ando Y."/>
            <person name="Ohji S."/>
            <person name="Hamada M."/>
            <person name="Tamura T."/>
            <person name="Yamazoe A."/>
            <person name="Yamazaki S."/>
            <person name="Fujita N."/>
        </authorList>
    </citation>
    <scope>NUCLEOTIDE SEQUENCE [LARGE SCALE GENOMIC DNA]</scope>
    <source>
        <strain evidence="8 9">NBRC 105200</strain>
    </source>
</reference>
<sequence>MVAQLHDPWEGEEPDPPIRQERRRPSTDIELKPPAEVEELHPPAQAEGGFLKKFGGPAFWVFADQAVCSLSTFALAILVGRSVGEEAFGAFSIAFLVFTFLVGLSRSTVTDPMVVIYAKEDAEAQAAAVPKAIGLATLLGIAGALPTFLTGLFLGTSSVIGASLISLALVLPGLLQQDAWRFVFFMTGRPRPVAINDTIRTVLMFALVIWLHRNSVINSATMILVWGASAYIASALGAVQARKPAVLRGCLHWLGGHWKLSAQFGADFTISQGSFNGTNVALGPISSLATVGALNASRSLLGPLSMLFGGSTAMVLPAMSARSHRTLIGLACVVSGGLSAVAAAWVFCLMMIPRSWGVALLDRNWAGAEATIPATGWAVIMVGVAVGPNLALKAREESARLLRITLVQAPLMALLGLSGAWIGGAVGAATGFAIAQSIGAALTWKVFVDVEREAVL</sequence>
<evidence type="ECO:0000256" key="5">
    <source>
        <dbReference type="ARBA" id="ARBA00023136"/>
    </source>
</evidence>
<evidence type="ECO:0000256" key="3">
    <source>
        <dbReference type="ARBA" id="ARBA00022692"/>
    </source>
</evidence>
<dbReference type="CDD" id="cd13126">
    <property type="entry name" value="MATE_like_11"/>
    <property type="match status" value="1"/>
</dbReference>
<evidence type="ECO:0000256" key="6">
    <source>
        <dbReference type="SAM" id="MobiDB-lite"/>
    </source>
</evidence>
<feature type="transmembrane region" description="Helical" evidence="7">
    <location>
        <begin position="124"/>
        <end position="145"/>
    </location>
</feature>
<evidence type="ECO:0000256" key="1">
    <source>
        <dbReference type="ARBA" id="ARBA00004651"/>
    </source>
</evidence>
<dbReference type="eggNOG" id="COG2244">
    <property type="taxonomic scope" value="Bacteria"/>
</dbReference>
<feature type="transmembrane region" description="Helical" evidence="7">
    <location>
        <begin position="152"/>
        <end position="173"/>
    </location>
</feature>
<name>K6VN65_9MICO</name>
<feature type="region of interest" description="Disordered" evidence="6">
    <location>
        <begin position="1"/>
        <end position="38"/>
    </location>
</feature>
<feature type="transmembrane region" description="Helical" evidence="7">
    <location>
        <begin position="372"/>
        <end position="392"/>
    </location>
</feature>
<protein>
    <recommendedName>
        <fullName evidence="10">Polysaccharide biosynthesis protein C-terminal domain-containing protein</fullName>
    </recommendedName>
</protein>
<evidence type="ECO:0000313" key="9">
    <source>
        <dbReference type="Proteomes" id="UP000008495"/>
    </source>
</evidence>